<evidence type="ECO:0000256" key="1">
    <source>
        <dbReference type="SAM" id="MobiDB-lite"/>
    </source>
</evidence>
<dbReference type="Pfam" id="PF00646">
    <property type="entry name" value="F-box"/>
    <property type="match status" value="2"/>
</dbReference>
<feature type="region of interest" description="Disordered" evidence="1">
    <location>
        <begin position="90"/>
        <end position="126"/>
    </location>
</feature>
<keyword evidence="4" id="KW-1185">Reference proteome</keyword>
<dbReference type="InterPro" id="IPR001810">
    <property type="entry name" value="F-box_dom"/>
</dbReference>
<reference evidence="3 4" key="1">
    <citation type="journal article" date="2021" name="Nat. Commun.">
        <title>Genetic determinants of endophytism in the Arabidopsis root mycobiome.</title>
        <authorList>
            <person name="Mesny F."/>
            <person name="Miyauchi S."/>
            <person name="Thiergart T."/>
            <person name="Pickel B."/>
            <person name="Atanasova L."/>
            <person name="Karlsson M."/>
            <person name="Huettel B."/>
            <person name="Barry K.W."/>
            <person name="Haridas S."/>
            <person name="Chen C."/>
            <person name="Bauer D."/>
            <person name="Andreopoulos W."/>
            <person name="Pangilinan J."/>
            <person name="LaButti K."/>
            <person name="Riley R."/>
            <person name="Lipzen A."/>
            <person name="Clum A."/>
            <person name="Drula E."/>
            <person name="Henrissat B."/>
            <person name="Kohler A."/>
            <person name="Grigoriev I.V."/>
            <person name="Martin F.M."/>
            <person name="Hacquard S."/>
        </authorList>
    </citation>
    <scope>NUCLEOTIDE SEQUENCE [LARGE SCALE GENOMIC DNA]</scope>
    <source>
        <strain evidence="3 4">MPI-SDFR-AT-0080</strain>
    </source>
</reference>
<evidence type="ECO:0000313" key="4">
    <source>
        <dbReference type="Proteomes" id="UP000774617"/>
    </source>
</evidence>
<dbReference type="SMART" id="SM00256">
    <property type="entry name" value="FBOX"/>
    <property type="match status" value="2"/>
</dbReference>
<dbReference type="Proteomes" id="UP000774617">
    <property type="component" value="Unassembled WGS sequence"/>
</dbReference>
<dbReference type="EMBL" id="JAGTJR010000019">
    <property type="protein sequence ID" value="KAH7045124.1"/>
    <property type="molecule type" value="Genomic_DNA"/>
</dbReference>
<feature type="compositionally biased region" description="Polar residues" evidence="1">
    <location>
        <begin position="1"/>
        <end position="12"/>
    </location>
</feature>
<comment type="caution">
    <text evidence="3">The sequence shown here is derived from an EMBL/GenBank/DDBJ whole genome shotgun (WGS) entry which is preliminary data.</text>
</comment>
<dbReference type="InterPro" id="IPR036047">
    <property type="entry name" value="F-box-like_dom_sf"/>
</dbReference>
<dbReference type="CDD" id="cd09917">
    <property type="entry name" value="F-box_SF"/>
    <property type="match status" value="2"/>
</dbReference>
<dbReference type="SUPFAM" id="SSF81383">
    <property type="entry name" value="F-box domain"/>
    <property type="match status" value="2"/>
</dbReference>
<evidence type="ECO:0000313" key="3">
    <source>
        <dbReference type="EMBL" id="KAH7045124.1"/>
    </source>
</evidence>
<dbReference type="PROSITE" id="PS50181">
    <property type="entry name" value="FBOX"/>
    <property type="match status" value="1"/>
</dbReference>
<evidence type="ECO:0000259" key="2">
    <source>
        <dbReference type="PROSITE" id="PS50181"/>
    </source>
</evidence>
<dbReference type="Gene3D" id="1.20.1280.50">
    <property type="match status" value="2"/>
</dbReference>
<name>A0ABQ8G4Y0_9PEZI</name>
<feature type="domain" description="F-box" evidence="2">
    <location>
        <begin position="157"/>
        <end position="206"/>
    </location>
</feature>
<accession>A0ABQ8G4Y0</accession>
<protein>
    <recommendedName>
        <fullName evidence="2">F-box domain-containing protein</fullName>
    </recommendedName>
</protein>
<gene>
    <name evidence="3" type="ORF">B0J12DRAFT_151367</name>
</gene>
<proteinExistence type="predicted"/>
<feature type="region of interest" description="Disordered" evidence="1">
    <location>
        <begin position="1"/>
        <end position="42"/>
    </location>
</feature>
<sequence>MALNQHQPSTPTMAEPKPTMLKIDTSTHEASQDTRASSPTSEFSFSFSILERTASDGERTPTALTRIDVMSNHSRGDSFSISSPTSEFSFRFSTRDPPLRHRQRDSRSTGLSSINIPSRHAPDDPFRTASPTASIFSYRVFSPRSEFSRMSSILSPGNRLERLPAELHLELIGHLDAESARTMRHVSKYWRSMIAQYKKDTLSVRLPVDVQLRIAGYLDVESLISMRKTSHYWKGLIKKHGKDPRTVHSTRSALLCTYDECLGRGTGMYWRLWVRILRTIQRENAWV</sequence>
<organism evidence="3 4">
    <name type="scientific">Macrophomina phaseolina</name>
    <dbReference type="NCBI Taxonomy" id="35725"/>
    <lineage>
        <taxon>Eukaryota</taxon>
        <taxon>Fungi</taxon>
        <taxon>Dikarya</taxon>
        <taxon>Ascomycota</taxon>
        <taxon>Pezizomycotina</taxon>
        <taxon>Dothideomycetes</taxon>
        <taxon>Dothideomycetes incertae sedis</taxon>
        <taxon>Botryosphaeriales</taxon>
        <taxon>Botryosphaeriaceae</taxon>
        <taxon>Macrophomina</taxon>
    </lineage>
</organism>